<organism evidence="1 2">
    <name type="scientific">Paractinoplanes bogorensis</name>
    <dbReference type="NCBI Taxonomy" id="1610840"/>
    <lineage>
        <taxon>Bacteria</taxon>
        <taxon>Bacillati</taxon>
        <taxon>Actinomycetota</taxon>
        <taxon>Actinomycetes</taxon>
        <taxon>Micromonosporales</taxon>
        <taxon>Micromonosporaceae</taxon>
        <taxon>Paractinoplanes</taxon>
    </lineage>
</organism>
<dbReference type="EMBL" id="JAHKKG010000021">
    <property type="protein sequence ID" value="MBU2670570.1"/>
    <property type="molecule type" value="Genomic_DNA"/>
</dbReference>
<name>A0ABS5Z4G3_9ACTN</name>
<reference evidence="1 2" key="1">
    <citation type="submission" date="2021-06" db="EMBL/GenBank/DDBJ databases">
        <title>Actinoplanes lichenicola sp. nov., and Actinoplanes ovalisporus sp. nov., isolated from lichen in Thailand.</title>
        <authorList>
            <person name="Saeng-In P."/>
            <person name="Kanchanasin P."/>
            <person name="Yuki M."/>
            <person name="Kudo T."/>
            <person name="Ohkuma M."/>
            <person name="Phongsopitanun W."/>
            <person name="Tanasupawat S."/>
        </authorList>
    </citation>
    <scope>NUCLEOTIDE SEQUENCE [LARGE SCALE GENOMIC DNA]</scope>
    <source>
        <strain evidence="1 2">NBRC 110975</strain>
    </source>
</reference>
<keyword evidence="2" id="KW-1185">Reference proteome</keyword>
<evidence type="ECO:0000313" key="2">
    <source>
        <dbReference type="Proteomes" id="UP001519654"/>
    </source>
</evidence>
<sequence>MEFAAGPPNKWVVTLRSGAVLELAADSYNEENGNAEFHILADATADEQEILEIVSRGAGGRRVIVLVARIPMAEVGSIAGGWAWNDTGQDV</sequence>
<gene>
    <name evidence="1" type="ORF">KOI35_44430</name>
</gene>
<proteinExistence type="predicted"/>
<accession>A0ABS5Z4G3</accession>
<protein>
    <submittedName>
        <fullName evidence="1">Uncharacterized protein</fullName>
    </submittedName>
</protein>
<evidence type="ECO:0000313" key="1">
    <source>
        <dbReference type="EMBL" id="MBU2670570.1"/>
    </source>
</evidence>
<comment type="caution">
    <text evidence="1">The sequence shown here is derived from an EMBL/GenBank/DDBJ whole genome shotgun (WGS) entry which is preliminary data.</text>
</comment>
<dbReference type="Proteomes" id="UP001519654">
    <property type="component" value="Unassembled WGS sequence"/>
</dbReference>
<dbReference type="RefSeq" id="WP_215795803.1">
    <property type="nucleotide sequence ID" value="NZ_JAHKKG010000021.1"/>
</dbReference>